<dbReference type="Proteomes" id="UP000240357">
    <property type="component" value="Unassembled WGS sequence"/>
</dbReference>
<keyword evidence="3" id="KW-1185">Reference proteome</keyword>
<evidence type="ECO:0000313" key="3">
    <source>
        <dbReference type="Proteomes" id="UP000240357"/>
    </source>
</evidence>
<proteinExistence type="predicted"/>
<dbReference type="EMBL" id="PYFT01000001">
    <property type="protein sequence ID" value="PSR53094.1"/>
    <property type="molecule type" value="Genomic_DNA"/>
</dbReference>
<dbReference type="InterPro" id="IPR013096">
    <property type="entry name" value="Cupin_2"/>
</dbReference>
<protein>
    <recommendedName>
        <fullName evidence="1">Cupin type-2 domain-containing protein</fullName>
    </recommendedName>
</protein>
<organism evidence="2 3">
    <name type="scientific">Adhaeribacter arboris</name>
    <dbReference type="NCBI Taxonomy" id="2072846"/>
    <lineage>
        <taxon>Bacteria</taxon>
        <taxon>Pseudomonadati</taxon>
        <taxon>Bacteroidota</taxon>
        <taxon>Cytophagia</taxon>
        <taxon>Cytophagales</taxon>
        <taxon>Hymenobacteraceae</taxon>
        <taxon>Adhaeribacter</taxon>
    </lineage>
</organism>
<dbReference type="Gene3D" id="2.60.120.10">
    <property type="entry name" value="Jelly Rolls"/>
    <property type="match status" value="1"/>
</dbReference>
<sequence>MKDTVTEYIESGILELYVMGLTSAAENEEVELMAATHKAIRQELDTILTTMELYASEHAVAPRPLMKSLFLATVDYLNRLEKGEPASFPPLLTISSSLSDYAPWLNRPDMFLPEIAEDTYIKIIGHIPTMTTAIVWLKNKADAEVHRKEYERFLVIEGTCTVTAGEAIHSLAPGNYYEVPLHTSHVIQVTSKQPCKVVLQRVAVE</sequence>
<gene>
    <name evidence="2" type="ORF">AHMF7605_05915</name>
</gene>
<feature type="domain" description="Cupin type-2" evidence="1">
    <location>
        <begin position="142"/>
        <end position="198"/>
    </location>
</feature>
<accession>A0A2T2YC70</accession>
<dbReference type="Pfam" id="PF07883">
    <property type="entry name" value="Cupin_2"/>
    <property type="match status" value="1"/>
</dbReference>
<dbReference type="SUPFAM" id="SSF51182">
    <property type="entry name" value="RmlC-like cupins"/>
    <property type="match status" value="1"/>
</dbReference>
<comment type="caution">
    <text evidence="2">The sequence shown here is derived from an EMBL/GenBank/DDBJ whole genome shotgun (WGS) entry which is preliminary data.</text>
</comment>
<dbReference type="InterPro" id="IPR014710">
    <property type="entry name" value="RmlC-like_jellyroll"/>
</dbReference>
<evidence type="ECO:0000313" key="2">
    <source>
        <dbReference type="EMBL" id="PSR53094.1"/>
    </source>
</evidence>
<dbReference type="InterPro" id="IPR011051">
    <property type="entry name" value="RmlC_Cupin_sf"/>
</dbReference>
<evidence type="ECO:0000259" key="1">
    <source>
        <dbReference type="Pfam" id="PF07883"/>
    </source>
</evidence>
<dbReference type="AlphaFoldDB" id="A0A2T2YC70"/>
<name>A0A2T2YC70_9BACT</name>
<dbReference type="RefSeq" id="WP_106933362.1">
    <property type="nucleotide sequence ID" value="NZ_PYFT01000001.1"/>
</dbReference>
<dbReference type="OrthoDB" id="3395710at2"/>
<reference evidence="2 3" key="1">
    <citation type="submission" date="2018-03" db="EMBL/GenBank/DDBJ databases">
        <title>Adhaeribacter sp. HMF7605 Genome sequencing and assembly.</title>
        <authorList>
            <person name="Kang H."/>
            <person name="Kang J."/>
            <person name="Cha I."/>
            <person name="Kim H."/>
            <person name="Joh K."/>
        </authorList>
    </citation>
    <scope>NUCLEOTIDE SEQUENCE [LARGE SCALE GENOMIC DNA]</scope>
    <source>
        <strain evidence="2 3">HMF7605</strain>
    </source>
</reference>